<accession>F8NSV3</accession>
<gene>
    <name evidence="1" type="ORF">SERLADRAFT_465561</name>
</gene>
<reference evidence="1" key="1">
    <citation type="submission" date="2011-04" db="EMBL/GenBank/DDBJ databases">
        <title>Evolution of plant cell wall degrading machinery underlies the functional diversity of forest fungi.</title>
        <authorList>
            <consortium name="US DOE Joint Genome Institute (JGI-PGF)"/>
            <person name="Eastwood D.C."/>
            <person name="Floudas D."/>
            <person name="Binder M."/>
            <person name="Majcherczyk A."/>
            <person name="Schneider P."/>
            <person name="Aerts A."/>
            <person name="Asiegbu F.O."/>
            <person name="Baker S.E."/>
            <person name="Barry K."/>
            <person name="Bendiksby M."/>
            <person name="Blumentritt M."/>
            <person name="Coutinho P.M."/>
            <person name="Cullen D."/>
            <person name="Cullen D."/>
            <person name="Gathman A."/>
            <person name="Goodell B."/>
            <person name="Henrissat B."/>
            <person name="Ihrmark K."/>
            <person name="Kauserud H."/>
            <person name="Kohler A."/>
            <person name="LaButti K."/>
            <person name="Lapidus A."/>
            <person name="Lavin J.L."/>
            <person name="Lee Y.-H."/>
            <person name="Lindquist E."/>
            <person name="Lilly W."/>
            <person name="Lucas S."/>
            <person name="Morin E."/>
            <person name="Murat C."/>
            <person name="Oguiza J.A."/>
            <person name="Park J."/>
            <person name="Pisabarro A.G."/>
            <person name="Riley R."/>
            <person name="Rosling A."/>
            <person name="Salamov A."/>
            <person name="Schmidt O."/>
            <person name="Schmutz J."/>
            <person name="Skrede I."/>
            <person name="Stenlid J."/>
            <person name="Wiebenga A."/>
            <person name="Xie X."/>
            <person name="Kues U."/>
            <person name="Hibbett D.S."/>
            <person name="Hoffmeister D."/>
            <person name="Hogberg N."/>
            <person name="Martin F."/>
            <person name="Grigoriev I.V."/>
            <person name="Watkinson S.C."/>
        </authorList>
    </citation>
    <scope>NUCLEOTIDE SEQUENCE</scope>
    <source>
        <strain evidence="1">S7.9</strain>
    </source>
</reference>
<organism>
    <name type="scientific">Serpula lacrymans var. lacrymans (strain S7.9)</name>
    <name type="common">Dry rot fungus</name>
    <dbReference type="NCBI Taxonomy" id="578457"/>
    <lineage>
        <taxon>Eukaryota</taxon>
        <taxon>Fungi</taxon>
        <taxon>Dikarya</taxon>
        <taxon>Basidiomycota</taxon>
        <taxon>Agaricomycotina</taxon>
        <taxon>Agaricomycetes</taxon>
        <taxon>Agaricomycetidae</taxon>
        <taxon>Boletales</taxon>
        <taxon>Coniophorineae</taxon>
        <taxon>Serpulaceae</taxon>
        <taxon>Serpula</taxon>
    </lineage>
</organism>
<dbReference type="RefSeq" id="XP_007317548.1">
    <property type="nucleotide sequence ID" value="XM_007317486.1"/>
</dbReference>
<name>F8NSV3_SERL9</name>
<dbReference type="Proteomes" id="UP000008064">
    <property type="component" value="Unassembled WGS sequence"/>
</dbReference>
<dbReference type="GeneID" id="18818918"/>
<dbReference type="HOGENOM" id="CLU_2361034_0_0_1"/>
<protein>
    <submittedName>
        <fullName evidence="1">Uncharacterized protein</fullName>
    </submittedName>
</protein>
<evidence type="ECO:0000313" key="1">
    <source>
        <dbReference type="EMBL" id="EGO25426.1"/>
    </source>
</evidence>
<dbReference type="AlphaFoldDB" id="F8NSV3"/>
<dbReference type="EMBL" id="GL945433">
    <property type="protein sequence ID" value="EGO25426.1"/>
    <property type="molecule type" value="Genomic_DNA"/>
</dbReference>
<dbReference type="KEGG" id="sla:SERLADRAFT_465561"/>
<sequence>MNEDDRCVEYHSLKPIHVSAPPHIALSLPISTPRISRFRAQNATPRKRNKKISFSQYFTKRESVCGRERGGRNIKTTNSLSTDFFPVSHRLTPRDR</sequence>
<proteinExistence type="predicted"/>